<accession>A0A5C3KN45</accession>
<dbReference type="EMBL" id="ML210271">
    <property type="protein sequence ID" value="TFK21323.1"/>
    <property type="molecule type" value="Genomic_DNA"/>
</dbReference>
<dbReference type="OrthoDB" id="2977329at2759"/>
<protein>
    <recommendedName>
        <fullName evidence="3">F-box domain-containing protein</fullName>
    </recommendedName>
</protein>
<evidence type="ECO:0000313" key="1">
    <source>
        <dbReference type="EMBL" id="TFK21323.1"/>
    </source>
</evidence>
<organism evidence="1 2">
    <name type="scientific">Coprinopsis marcescibilis</name>
    <name type="common">Agaric fungus</name>
    <name type="synonym">Psathyrella marcescibilis</name>
    <dbReference type="NCBI Taxonomy" id="230819"/>
    <lineage>
        <taxon>Eukaryota</taxon>
        <taxon>Fungi</taxon>
        <taxon>Dikarya</taxon>
        <taxon>Basidiomycota</taxon>
        <taxon>Agaricomycotina</taxon>
        <taxon>Agaricomycetes</taxon>
        <taxon>Agaricomycetidae</taxon>
        <taxon>Agaricales</taxon>
        <taxon>Agaricineae</taxon>
        <taxon>Psathyrellaceae</taxon>
        <taxon>Coprinopsis</taxon>
    </lineage>
</organism>
<proteinExistence type="predicted"/>
<reference evidence="1 2" key="1">
    <citation type="journal article" date="2019" name="Nat. Ecol. Evol.">
        <title>Megaphylogeny resolves global patterns of mushroom evolution.</title>
        <authorList>
            <person name="Varga T."/>
            <person name="Krizsan K."/>
            <person name="Foldi C."/>
            <person name="Dima B."/>
            <person name="Sanchez-Garcia M."/>
            <person name="Sanchez-Ramirez S."/>
            <person name="Szollosi G.J."/>
            <person name="Szarkandi J.G."/>
            <person name="Papp V."/>
            <person name="Albert L."/>
            <person name="Andreopoulos W."/>
            <person name="Angelini C."/>
            <person name="Antonin V."/>
            <person name="Barry K.W."/>
            <person name="Bougher N.L."/>
            <person name="Buchanan P."/>
            <person name="Buyck B."/>
            <person name="Bense V."/>
            <person name="Catcheside P."/>
            <person name="Chovatia M."/>
            <person name="Cooper J."/>
            <person name="Damon W."/>
            <person name="Desjardin D."/>
            <person name="Finy P."/>
            <person name="Geml J."/>
            <person name="Haridas S."/>
            <person name="Hughes K."/>
            <person name="Justo A."/>
            <person name="Karasinski D."/>
            <person name="Kautmanova I."/>
            <person name="Kiss B."/>
            <person name="Kocsube S."/>
            <person name="Kotiranta H."/>
            <person name="LaButti K.M."/>
            <person name="Lechner B.E."/>
            <person name="Liimatainen K."/>
            <person name="Lipzen A."/>
            <person name="Lukacs Z."/>
            <person name="Mihaltcheva S."/>
            <person name="Morgado L.N."/>
            <person name="Niskanen T."/>
            <person name="Noordeloos M.E."/>
            <person name="Ohm R.A."/>
            <person name="Ortiz-Santana B."/>
            <person name="Ovrebo C."/>
            <person name="Racz N."/>
            <person name="Riley R."/>
            <person name="Savchenko A."/>
            <person name="Shiryaev A."/>
            <person name="Soop K."/>
            <person name="Spirin V."/>
            <person name="Szebenyi C."/>
            <person name="Tomsovsky M."/>
            <person name="Tulloss R.E."/>
            <person name="Uehling J."/>
            <person name="Grigoriev I.V."/>
            <person name="Vagvolgyi C."/>
            <person name="Papp T."/>
            <person name="Martin F.M."/>
            <person name="Miettinen O."/>
            <person name="Hibbett D.S."/>
            <person name="Nagy L.G."/>
        </authorList>
    </citation>
    <scope>NUCLEOTIDE SEQUENCE [LARGE SCALE GENOMIC DNA]</scope>
    <source>
        <strain evidence="1 2">CBS 121175</strain>
    </source>
</reference>
<dbReference type="Proteomes" id="UP000307440">
    <property type="component" value="Unassembled WGS sequence"/>
</dbReference>
<gene>
    <name evidence="1" type="ORF">FA15DRAFT_672655</name>
</gene>
<evidence type="ECO:0000313" key="2">
    <source>
        <dbReference type="Proteomes" id="UP000307440"/>
    </source>
</evidence>
<dbReference type="AlphaFoldDB" id="A0A5C3KN45"/>
<sequence length="452" mass="51391">MVADLPAELLREILKYIRGSSWDIPSNSKKHLKITSLVSPIFREISQEFLFEKLEVGPMPRIPQLGKDICLGTKLLSLFTLSPKLATHVKYIDLNDTYAPCVEITGNISSMLWLDIDHDIPQALRRIPLQKIVAFRFRSLSDSWDLLPGETQDVILSICSSPCLKSLEVEAAFLGILDACGSLKELKVNWPNYNHLISTVVVPEERQRTNKLTLERLEMNFVRCSLKAIHPIVLDPSNRIETSRLKSLTISASVRSYDFTVIGGLLRSCTSSLEKFIYRGKSFGLRWNDICVHDPQQFGLSKLSALKRFACIYTNHGDTTSRQETALSSLLPLFHTLPSLSPLEVFHLYPWYDERVTLEQMANLAALWDQFDALFADRPRFQRLRCVRINVSYISRDGASDEDDERYVESIRQKIKSHLKRLMRAGILAVDVSLGYSACHFGWPSAPGLEFD</sequence>
<name>A0A5C3KN45_COPMA</name>
<evidence type="ECO:0008006" key="3">
    <source>
        <dbReference type="Google" id="ProtNLM"/>
    </source>
</evidence>
<keyword evidence="2" id="KW-1185">Reference proteome</keyword>